<dbReference type="SUPFAM" id="SSF103473">
    <property type="entry name" value="MFS general substrate transporter"/>
    <property type="match status" value="1"/>
</dbReference>
<protein>
    <recommendedName>
        <fullName evidence="9">Major facilitator superfamily (MFS) profile domain-containing protein</fullName>
    </recommendedName>
</protein>
<accession>A0A9N9WPC8</accession>
<dbReference type="NCBIfam" id="TIGR00879">
    <property type="entry name" value="SP"/>
    <property type="match status" value="1"/>
</dbReference>
<dbReference type="PROSITE" id="PS00217">
    <property type="entry name" value="SUGAR_TRANSPORT_2"/>
    <property type="match status" value="1"/>
</dbReference>
<dbReference type="PROSITE" id="PS50850">
    <property type="entry name" value="MFS"/>
    <property type="match status" value="1"/>
</dbReference>
<keyword evidence="6" id="KW-0325">Glycoprotein</keyword>
<organism evidence="10 11">
    <name type="scientific">Chironomus riparius</name>
    <dbReference type="NCBI Taxonomy" id="315576"/>
    <lineage>
        <taxon>Eukaryota</taxon>
        <taxon>Metazoa</taxon>
        <taxon>Ecdysozoa</taxon>
        <taxon>Arthropoda</taxon>
        <taxon>Hexapoda</taxon>
        <taxon>Insecta</taxon>
        <taxon>Pterygota</taxon>
        <taxon>Neoptera</taxon>
        <taxon>Endopterygota</taxon>
        <taxon>Diptera</taxon>
        <taxon>Nematocera</taxon>
        <taxon>Chironomoidea</taxon>
        <taxon>Chironomidae</taxon>
        <taxon>Chironominae</taxon>
        <taxon>Chironomus</taxon>
    </lineage>
</organism>
<comment type="similarity">
    <text evidence="7">Belongs to the major facilitator superfamily. Sugar transporter (TC 2.A.1.1) family.</text>
</comment>
<feature type="transmembrane region" description="Helical" evidence="8">
    <location>
        <begin position="54"/>
        <end position="77"/>
    </location>
</feature>
<feature type="transmembrane region" description="Helical" evidence="8">
    <location>
        <begin position="433"/>
        <end position="453"/>
    </location>
</feature>
<feature type="transmembrane region" description="Helical" evidence="8">
    <location>
        <begin position="334"/>
        <end position="353"/>
    </location>
</feature>
<evidence type="ECO:0000256" key="5">
    <source>
        <dbReference type="ARBA" id="ARBA00023136"/>
    </source>
</evidence>
<dbReference type="PANTHER" id="PTHR48021">
    <property type="match status" value="1"/>
</dbReference>
<feature type="transmembrane region" description="Helical" evidence="8">
    <location>
        <begin position="182"/>
        <end position="201"/>
    </location>
</feature>
<feature type="transmembrane region" description="Helical" evidence="8">
    <location>
        <begin position="465"/>
        <end position="484"/>
    </location>
</feature>
<evidence type="ECO:0000259" key="9">
    <source>
        <dbReference type="PROSITE" id="PS50850"/>
    </source>
</evidence>
<reference evidence="10" key="1">
    <citation type="submission" date="2022-01" db="EMBL/GenBank/DDBJ databases">
        <authorList>
            <person name="King R."/>
        </authorList>
    </citation>
    <scope>NUCLEOTIDE SEQUENCE</scope>
</reference>
<keyword evidence="4 8" id="KW-1133">Transmembrane helix</keyword>
<dbReference type="InterPro" id="IPR044775">
    <property type="entry name" value="MFS_ERD6/Tret1-like"/>
</dbReference>
<feature type="transmembrane region" description="Helical" evidence="8">
    <location>
        <begin position="207"/>
        <end position="228"/>
    </location>
</feature>
<evidence type="ECO:0000256" key="2">
    <source>
        <dbReference type="ARBA" id="ARBA00022475"/>
    </source>
</evidence>
<dbReference type="InterPro" id="IPR020846">
    <property type="entry name" value="MFS_dom"/>
</dbReference>
<dbReference type="Pfam" id="PF00083">
    <property type="entry name" value="Sugar_tr"/>
    <property type="match status" value="1"/>
</dbReference>
<proteinExistence type="inferred from homology"/>
<dbReference type="InterPro" id="IPR003663">
    <property type="entry name" value="Sugar/inositol_transpt"/>
</dbReference>
<reference evidence="10" key="2">
    <citation type="submission" date="2022-10" db="EMBL/GenBank/DDBJ databases">
        <authorList>
            <consortium name="ENA_rothamsted_submissions"/>
            <consortium name="culmorum"/>
            <person name="King R."/>
        </authorList>
    </citation>
    <scope>NUCLEOTIDE SEQUENCE</scope>
</reference>
<evidence type="ECO:0000313" key="10">
    <source>
        <dbReference type="EMBL" id="CAG9800595.1"/>
    </source>
</evidence>
<dbReference type="OrthoDB" id="6612291at2759"/>
<comment type="subcellular location">
    <subcellularLocation>
        <location evidence="1">Cell membrane</location>
        <topology evidence="1">Multi-pass membrane protein</topology>
    </subcellularLocation>
</comment>
<gene>
    <name evidence="10" type="ORF">CHIRRI_LOCUS3535</name>
</gene>
<feature type="transmembrane region" description="Helical" evidence="8">
    <location>
        <begin position="397"/>
        <end position="421"/>
    </location>
</feature>
<evidence type="ECO:0000256" key="7">
    <source>
        <dbReference type="RuleBase" id="RU003346"/>
    </source>
</evidence>
<feature type="domain" description="Major facilitator superfamily (MFS) profile" evidence="9">
    <location>
        <begin position="52"/>
        <end position="488"/>
    </location>
</feature>
<dbReference type="InterPro" id="IPR005829">
    <property type="entry name" value="Sugar_transporter_CS"/>
</dbReference>
<dbReference type="Proteomes" id="UP001153620">
    <property type="component" value="Chromosome 1"/>
</dbReference>
<evidence type="ECO:0000256" key="1">
    <source>
        <dbReference type="ARBA" id="ARBA00004651"/>
    </source>
</evidence>
<feature type="transmembrane region" description="Helical" evidence="8">
    <location>
        <begin position="97"/>
        <end position="116"/>
    </location>
</feature>
<dbReference type="InterPro" id="IPR005828">
    <property type="entry name" value="MFS_sugar_transport-like"/>
</dbReference>
<keyword evidence="5 8" id="KW-0472">Membrane</keyword>
<dbReference type="InterPro" id="IPR050549">
    <property type="entry name" value="MFS_Trehalose_Transporter"/>
</dbReference>
<dbReference type="GO" id="GO:0005886">
    <property type="term" value="C:plasma membrane"/>
    <property type="evidence" value="ECO:0007669"/>
    <property type="project" value="UniProtKB-SubCell"/>
</dbReference>
<dbReference type="EMBL" id="OU895877">
    <property type="protein sequence ID" value="CAG9800595.1"/>
    <property type="molecule type" value="Genomic_DNA"/>
</dbReference>
<dbReference type="Gene3D" id="1.20.1250.20">
    <property type="entry name" value="MFS general substrate transporter like domains"/>
    <property type="match status" value="1"/>
</dbReference>
<evidence type="ECO:0000256" key="3">
    <source>
        <dbReference type="ARBA" id="ARBA00022692"/>
    </source>
</evidence>
<feature type="transmembrane region" description="Helical" evidence="8">
    <location>
        <begin position="150"/>
        <end position="170"/>
    </location>
</feature>
<dbReference type="CDD" id="cd17358">
    <property type="entry name" value="MFS_GLUT6_8_Class3_like"/>
    <property type="match status" value="1"/>
</dbReference>
<dbReference type="PROSITE" id="PS00216">
    <property type="entry name" value="SUGAR_TRANSPORT_1"/>
    <property type="match status" value="1"/>
</dbReference>
<dbReference type="PRINTS" id="PR00171">
    <property type="entry name" value="SUGRTRNSPORT"/>
</dbReference>
<dbReference type="PANTHER" id="PTHR48021:SF7">
    <property type="entry name" value="RH09188P"/>
    <property type="match status" value="1"/>
</dbReference>
<keyword evidence="3 8" id="KW-0812">Transmembrane</keyword>
<name>A0A9N9WPC8_9DIPT</name>
<dbReference type="AlphaFoldDB" id="A0A9N9WPC8"/>
<evidence type="ECO:0000313" key="11">
    <source>
        <dbReference type="Proteomes" id="UP001153620"/>
    </source>
</evidence>
<keyword evidence="7" id="KW-0813">Transport</keyword>
<dbReference type="FunFam" id="1.20.1250.20:FF:000249">
    <property type="entry name" value="facilitated trehalose transporter Tret1"/>
    <property type="match status" value="1"/>
</dbReference>
<evidence type="ECO:0000256" key="6">
    <source>
        <dbReference type="ARBA" id="ARBA00023180"/>
    </source>
</evidence>
<dbReference type="GO" id="GO:0051119">
    <property type="term" value="F:sugar transmembrane transporter activity"/>
    <property type="evidence" value="ECO:0007669"/>
    <property type="project" value="InterPro"/>
</dbReference>
<feature type="transmembrane region" description="Helical" evidence="8">
    <location>
        <begin position="360"/>
        <end position="382"/>
    </location>
</feature>
<sequence length="544" mass="60174">MTTDKQQQKISLIENGNGATMPQIVKKNINGHPTPVHTETNNCKTERGKAFRQILAAFVANIGPMNTGLIFGFSAVAIPQLQSAASTIQINEDQASWVASLSSLSTPIGCILGGYLSDRIGRKKTLIFTEIPLILGWMIIAFASQIEMIYIGRLLCGLGSGIVGAPARVYTSEVTQPHLRGMLTALSSVALSFGVLMQYTLGAFLSWPTLSAVSCIVPVIAFIGMCMLPETPNYLITHQKPEKALKSLTRLRGSFYNFQKEINQLQAFAEKTNTKKKPTGKEMLDALLAPSCLKPFFILVVYFMLYQFSGVNTITFYAVEIFRDSGADMDKNTATIILGALRFLFTIVGCVALRKCGRRPLSFISGIGCCITMLGLGSFMYYKQQCELQGIPTMHTWIPVACIFIFIITCTLGFLVVPWIMIGELYPMKVRGIVGGFTTCAAHSFVFIVVKTYPLLCHGVERHGAFVIYGLISFVATIFFYFYLPETKGKTLQEIEDYFSGRIASLDTKKLEKINNNLNNNITNNNNNQIVLIMESEKLLNQKQ</sequence>
<evidence type="ECO:0000256" key="4">
    <source>
        <dbReference type="ARBA" id="ARBA00022989"/>
    </source>
</evidence>
<dbReference type="InterPro" id="IPR036259">
    <property type="entry name" value="MFS_trans_sf"/>
</dbReference>
<keyword evidence="2" id="KW-1003">Cell membrane</keyword>
<evidence type="ECO:0000256" key="8">
    <source>
        <dbReference type="SAM" id="Phobius"/>
    </source>
</evidence>
<feature type="transmembrane region" description="Helical" evidence="8">
    <location>
        <begin position="296"/>
        <end position="319"/>
    </location>
</feature>
<keyword evidence="11" id="KW-1185">Reference proteome</keyword>
<feature type="transmembrane region" description="Helical" evidence="8">
    <location>
        <begin position="125"/>
        <end position="144"/>
    </location>
</feature>